<dbReference type="PANTHER" id="PTHR31084">
    <property type="entry name" value="ALPHA-L-FUCOSIDASE 2"/>
    <property type="match status" value="1"/>
</dbReference>
<dbReference type="Gene3D" id="2.70.98.50">
    <property type="entry name" value="putative glycoside hydrolase family protein from bacillus halodurans"/>
    <property type="match status" value="1"/>
</dbReference>
<name>A0A9D2MI55_9FIRM</name>
<protein>
    <submittedName>
        <fullName evidence="3">Glycoside hydrolase N-terminal domain-containing protein</fullName>
    </submittedName>
</protein>
<dbReference type="GO" id="GO:0005975">
    <property type="term" value="P:carbohydrate metabolic process"/>
    <property type="evidence" value="ECO:0007669"/>
    <property type="project" value="InterPro"/>
</dbReference>
<dbReference type="Pfam" id="PF14498">
    <property type="entry name" value="Glyco_hyd_65N_2"/>
    <property type="match status" value="1"/>
</dbReference>
<dbReference type="Gene3D" id="1.50.10.10">
    <property type="match status" value="1"/>
</dbReference>
<dbReference type="InterPro" id="IPR012341">
    <property type="entry name" value="6hp_glycosidase-like_sf"/>
</dbReference>
<reference evidence="3" key="1">
    <citation type="journal article" date="2021" name="PeerJ">
        <title>Extensive microbial diversity within the chicken gut microbiome revealed by metagenomics and culture.</title>
        <authorList>
            <person name="Gilroy R."/>
            <person name="Ravi A."/>
            <person name="Getino M."/>
            <person name="Pursley I."/>
            <person name="Horton D.L."/>
            <person name="Alikhan N.F."/>
            <person name="Baker D."/>
            <person name="Gharbi K."/>
            <person name="Hall N."/>
            <person name="Watson M."/>
            <person name="Adriaenssens E.M."/>
            <person name="Foster-Nyarko E."/>
            <person name="Jarju S."/>
            <person name="Secka A."/>
            <person name="Antonio M."/>
            <person name="Oren A."/>
            <person name="Chaudhuri R.R."/>
            <person name="La Ragione R."/>
            <person name="Hildebrand F."/>
            <person name="Pallen M.J."/>
        </authorList>
    </citation>
    <scope>NUCLEOTIDE SEQUENCE</scope>
    <source>
        <strain evidence="3">CHK188-16595</strain>
    </source>
</reference>
<dbReference type="AlphaFoldDB" id="A0A9D2MI55"/>
<dbReference type="InterPro" id="IPR054363">
    <property type="entry name" value="GH95_cat"/>
</dbReference>
<evidence type="ECO:0000313" key="4">
    <source>
        <dbReference type="Proteomes" id="UP000823877"/>
    </source>
</evidence>
<reference evidence="3" key="2">
    <citation type="submission" date="2021-04" db="EMBL/GenBank/DDBJ databases">
        <authorList>
            <person name="Gilroy R."/>
        </authorList>
    </citation>
    <scope>NUCLEOTIDE SEQUENCE</scope>
    <source>
        <strain evidence="3">CHK188-16595</strain>
    </source>
</reference>
<dbReference type="EMBL" id="DWXN01000012">
    <property type="protein sequence ID" value="HJB75231.1"/>
    <property type="molecule type" value="Genomic_DNA"/>
</dbReference>
<evidence type="ECO:0000259" key="1">
    <source>
        <dbReference type="Pfam" id="PF14498"/>
    </source>
</evidence>
<comment type="caution">
    <text evidence="3">The sequence shown here is derived from an EMBL/GenBank/DDBJ whole genome shotgun (WGS) entry which is preliminary data.</text>
</comment>
<dbReference type="Pfam" id="PF22124">
    <property type="entry name" value="Glyco_hydro_95_cat"/>
    <property type="match status" value="1"/>
</dbReference>
<keyword evidence="3" id="KW-0378">Hydrolase</keyword>
<accession>A0A9D2MI55</accession>
<dbReference type="SUPFAM" id="SSF48208">
    <property type="entry name" value="Six-hairpin glycosidases"/>
    <property type="match status" value="1"/>
</dbReference>
<dbReference type="Proteomes" id="UP000823877">
    <property type="component" value="Unassembled WGS sequence"/>
</dbReference>
<dbReference type="InterPro" id="IPR027414">
    <property type="entry name" value="GH95_N_dom"/>
</dbReference>
<evidence type="ECO:0000313" key="3">
    <source>
        <dbReference type="EMBL" id="HJB75231.1"/>
    </source>
</evidence>
<proteinExistence type="predicted"/>
<organism evidence="3 4">
    <name type="scientific">Candidatus Eubacterium faecale</name>
    <dbReference type="NCBI Taxonomy" id="2838568"/>
    <lineage>
        <taxon>Bacteria</taxon>
        <taxon>Bacillati</taxon>
        <taxon>Bacillota</taxon>
        <taxon>Clostridia</taxon>
        <taxon>Eubacteriales</taxon>
        <taxon>Eubacteriaceae</taxon>
        <taxon>Eubacterium</taxon>
    </lineage>
</organism>
<dbReference type="InterPro" id="IPR008928">
    <property type="entry name" value="6-hairpin_glycosidase_sf"/>
</dbReference>
<feature type="domain" description="Glycosyl hydrolase family 95 N-terminal" evidence="1">
    <location>
        <begin position="12"/>
        <end position="116"/>
    </location>
</feature>
<evidence type="ECO:0000259" key="2">
    <source>
        <dbReference type="Pfam" id="PF22124"/>
    </source>
</evidence>
<dbReference type="GO" id="GO:0004560">
    <property type="term" value="F:alpha-L-fucosidase activity"/>
    <property type="evidence" value="ECO:0007669"/>
    <property type="project" value="TreeGrafter"/>
</dbReference>
<dbReference type="PANTHER" id="PTHR31084:SF0">
    <property type="entry name" value="ALPHA-L-FUCOSIDASE 2"/>
    <property type="match status" value="1"/>
</dbReference>
<feature type="domain" description="Glycosyl hydrolase family 95 catalytic" evidence="2">
    <location>
        <begin position="275"/>
        <end position="636"/>
    </location>
</feature>
<sequence length="724" mass="82823">MKTKSIHFSNTIKNWDEALPLGNGDMGCLVWNSADKLRFSLDKGGIWDCSNPPENQENFTYADIQNAVRKGKQKYLNKKYDKCYNKPTPTKLPAGKMILNLGVTDPVISDLDFNTAEARISAGNVLLRTFIHAEFCCGMIEINKTGIDLTVENPAYGSERKPIFSFISRGTVQSLKNLHYPNPEHHIAAAGGIVYKYFIQQTKDIFYGIITAKTEINGKTLIAFTVGSGKSKAFIKESLKTVTGAIEAGYDERFKTHCAWWKTYWEKSSVTLPDKLLEKQWYLNNYLLASCSRKGHFPMPLQGVWTADNGSLPPWKGDYHHDLNTEMCYTSYLKANHLEQGECFIDYLLSLTDAAKNFAEKFYNADGLCLPSVMDIEGHALGGWCQYSLSPINQLWLCNIMARHYFYTKNQNYLAKIYPYLTETGKFLLSILTEKDGKYKLPLSTSPEIHDNSKQAWLTPNSNYDLALMRCFAKNMINICTQAYDAHAAEEWKNHLSKFDELAVNENGVLMLSPDESPYASHRHHSHCMAIYPLRTLEYTTGKNRRIIDSTIKDIEKHGKSEWVGYSAAWMAQFYIIQHRGEDACNLLHDFFHYTCTKNGFHVNGDYKRKTEYKLKYRLFTLEGNFLACDAIQEMLLYSEWDKIRLFPAVPKEWKDAEFANFRAYGGLLISAKMQNGKITYFKAKATEDTEFILENDLTFLKSDTVITDKKITLRKGKTLIAHI</sequence>
<gene>
    <name evidence="3" type="ORF">IAA37_06110</name>
</gene>